<proteinExistence type="predicted"/>
<evidence type="ECO:0000313" key="1">
    <source>
        <dbReference type="EMBL" id="EOY23868.1"/>
    </source>
</evidence>
<reference evidence="1 2" key="1">
    <citation type="journal article" date="2013" name="Genome Biol.">
        <title>The genome sequence of the most widely cultivated cacao type and its use to identify candidate genes regulating pod color.</title>
        <authorList>
            <person name="Motamayor J.C."/>
            <person name="Mockaitis K."/>
            <person name="Schmutz J."/>
            <person name="Haiminen N."/>
            <person name="Iii D.L."/>
            <person name="Cornejo O."/>
            <person name="Findley S.D."/>
            <person name="Zheng P."/>
            <person name="Utro F."/>
            <person name="Royaert S."/>
            <person name="Saski C."/>
            <person name="Jenkins J."/>
            <person name="Podicheti R."/>
            <person name="Zhao M."/>
            <person name="Scheffler B.E."/>
            <person name="Stack J.C."/>
            <person name="Feltus F.A."/>
            <person name="Mustiga G.M."/>
            <person name="Amores F."/>
            <person name="Phillips W."/>
            <person name="Marelli J.P."/>
            <person name="May G.D."/>
            <person name="Shapiro H."/>
            <person name="Ma J."/>
            <person name="Bustamante C.D."/>
            <person name="Schnell R.J."/>
            <person name="Main D."/>
            <person name="Gilbert D."/>
            <person name="Parida L."/>
            <person name="Kuhn D.N."/>
        </authorList>
    </citation>
    <scope>NUCLEOTIDE SEQUENCE [LARGE SCALE GENOMIC DNA]</scope>
    <source>
        <strain evidence="2">cv. Matina 1-6</strain>
    </source>
</reference>
<dbReference type="Gramene" id="EOY23868">
    <property type="protein sequence ID" value="EOY23868"/>
    <property type="gene ID" value="TCM_015622"/>
</dbReference>
<dbReference type="HOGENOM" id="CLU_2268700_0_0_1"/>
<gene>
    <name evidence="1" type="ORF">TCM_015622</name>
</gene>
<organism evidence="1 2">
    <name type="scientific">Theobroma cacao</name>
    <name type="common">Cacao</name>
    <name type="synonym">Cocoa</name>
    <dbReference type="NCBI Taxonomy" id="3641"/>
    <lineage>
        <taxon>Eukaryota</taxon>
        <taxon>Viridiplantae</taxon>
        <taxon>Streptophyta</taxon>
        <taxon>Embryophyta</taxon>
        <taxon>Tracheophyta</taxon>
        <taxon>Spermatophyta</taxon>
        <taxon>Magnoliopsida</taxon>
        <taxon>eudicotyledons</taxon>
        <taxon>Gunneridae</taxon>
        <taxon>Pentapetalae</taxon>
        <taxon>rosids</taxon>
        <taxon>malvids</taxon>
        <taxon>Malvales</taxon>
        <taxon>Malvaceae</taxon>
        <taxon>Byttnerioideae</taxon>
        <taxon>Theobroma</taxon>
    </lineage>
</organism>
<name>A0A061G390_THECC</name>
<dbReference type="InParanoid" id="A0A061G390"/>
<protein>
    <submittedName>
        <fullName evidence="1">Uncharacterized protein</fullName>
    </submittedName>
</protein>
<dbReference type="AlphaFoldDB" id="A0A061G390"/>
<sequence length="103" mass="11238">MMEHQLLYGSTGTFPIIVLYFQPKVFLLTPSFAVMVSHHHLGTPCKISSFAVTTIICSFALKSSIRLPYTTPPILSGVVVGLPGGYRLQSEPTHLGPQLPEKV</sequence>
<dbReference type="Proteomes" id="UP000026915">
    <property type="component" value="Chromosome 3"/>
</dbReference>
<evidence type="ECO:0000313" key="2">
    <source>
        <dbReference type="Proteomes" id="UP000026915"/>
    </source>
</evidence>
<dbReference type="EMBL" id="CM001881">
    <property type="protein sequence ID" value="EOY23868.1"/>
    <property type="molecule type" value="Genomic_DNA"/>
</dbReference>
<accession>A0A061G390</accession>
<keyword evidence="2" id="KW-1185">Reference proteome</keyword>